<proteinExistence type="predicted"/>
<accession>E3BMM9</accession>
<gene>
    <name evidence="2" type="ORF">VIBC2010_17525</name>
</gene>
<dbReference type="AlphaFoldDB" id="E3BMM9"/>
<evidence type="ECO:0000313" key="2">
    <source>
        <dbReference type="EMBL" id="EFP95774.1"/>
    </source>
</evidence>
<protein>
    <submittedName>
        <fullName evidence="2">Uncharacterized protein</fullName>
    </submittedName>
</protein>
<reference evidence="2 3" key="1">
    <citation type="journal article" date="2012" name="Int. J. Syst. Evol. Microbiol.">
        <title>Vibrio caribbeanicus sp. nov., isolated from the marine sponge Scleritoderma cyanea.</title>
        <authorList>
            <person name="Hoffmann M."/>
            <person name="Monday S.R."/>
            <person name="Allard M.W."/>
            <person name="Strain E.A."/>
            <person name="Whittaker P."/>
            <person name="Naum M."/>
            <person name="McCarthy P.J."/>
            <person name="Lopez J.V."/>
            <person name="Fischer M."/>
            <person name="Brown E.W."/>
        </authorList>
    </citation>
    <scope>NUCLEOTIDE SEQUENCE [LARGE SCALE GENOMIC DNA]</scope>
    <source>
        <strain evidence="2 3">ATCC BAA-2122</strain>
    </source>
</reference>
<name>E3BMM9_9VIBR</name>
<dbReference type="Proteomes" id="UP000002943">
    <property type="component" value="Unassembled WGS sequence"/>
</dbReference>
<dbReference type="STRING" id="796620.VIBC2010_17525"/>
<keyword evidence="1" id="KW-0732">Signal</keyword>
<dbReference type="RefSeq" id="WP_009602372.1">
    <property type="nucleotide sequence ID" value="NZ_AEIU01000088.1"/>
</dbReference>
<keyword evidence="3" id="KW-1185">Reference proteome</keyword>
<comment type="caution">
    <text evidence="2">The sequence shown here is derived from an EMBL/GenBank/DDBJ whole genome shotgun (WGS) entry which is preliminary data.</text>
</comment>
<evidence type="ECO:0000256" key="1">
    <source>
        <dbReference type="SAM" id="SignalP"/>
    </source>
</evidence>
<feature type="chain" id="PRO_5003167216" evidence="1">
    <location>
        <begin position="20"/>
        <end position="123"/>
    </location>
</feature>
<sequence>MIKYKLALAYVLLSSLASAHSMSPIEFGGKSNPLQSISVTGVVLVPIEVGTKAPKVFVIEVDGVEFNRIQVAKDSIAEITVPVRLNNPNVVENHTVCSVGQGSYFNTKICTKVKAYWLQRSPE</sequence>
<feature type="signal peptide" evidence="1">
    <location>
        <begin position="1"/>
        <end position="19"/>
    </location>
</feature>
<organism evidence="2 3">
    <name type="scientific">Vibrio caribbeanicus ATCC BAA-2122</name>
    <dbReference type="NCBI Taxonomy" id="796620"/>
    <lineage>
        <taxon>Bacteria</taxon>
        <taxon>Pseudomonadati</taxon>
        <taxon>Pseudomonadota</taxon>
        <taxon>Gammaproteobacteria</taxon>
        <taxon>Vibrionales</taxon>
        <taxon>Vibrionaceae</taxon>
        <taxon>Vibrio</taxon>
    </lineage>
</organism>
<dbReference type="EMBL" id="AEIU01000088">
    <property type="protein sequence ID" value="EFP95774.1"/>
    <property type="molecule type" value="Genomic_DNA"/>
</dbReference>
<evidence type="ECO:0000313" key="3">
    <source>
        <dbReference type="Proteomes" id="UP000002943"/>
    </source>
</evidence>